<dbReference type="GO" id="GO:0015288">
    <property type="term" value="F:porin activity"/>
    <property type="evidence" value="ECO:0007669"/>
    <property type="project" value="TreeGrafter"/>
</dbReference>
<comment type="caution">
    <text evidence="9">The sequence shown here is derived from an EMBL/GenBank/DDBJ whole genome shotgun (WGS) entry which is preliminary data.</text>
</comment>
<keyword evidence="3" id="KW-0813">Transport</keyword>
<dbReference type="Gene3D" id="1.20.1600.10">
    <property type="entry name" value="Outer membrane efflux proteins (OEP)"/>
    <property type="match status" value="1"/>
</dbReference>
<keyword evidence="7" id="KW-0998">Cell outer membrane</keyword>
<evidence type="ECO:0000313" key="9">
    <source>
        <dbReference type="EMBL" id="KFA88473.1"/>
    </source>
</evidence>
<evidence type="ECO:0000313" key="10">
    <source>
        <dbReference type="Proteomes" id="UP000028547"/>
    </source>
</evidence>
<feature type="coiled-coil region" evidence="8">
    <location>
        <begin position="311"/>
        <end position="363"/>
    </location>
</feature>
<dbReference type="SUPFAM" id="SSF56954">
    <property type="entry name" value="Outer membrane efflux proteins (OEP)"/>
    <property type="match status" value="1"/>
</dbReference>
<keyword evidence="6" id="KW-0472">Membrane</keyword>
<keyword evidence="5" id="KW-0812">Transmembrane</keyword>
<proteinExistence type="inferred from homology"/>
<dbReference type="PANTHER" id="PTHR30026">
    <property type="entry name" value="OUTER MEMBRANE PROTEIN TOLC"/>
    <property type="match status" value="1"/>
</dbReference>
<evidence type="ECO:0000256" key="1">
    <source>
        <dbReference type="ARBA" id="ARBA00004442"/>
    </source>
</evidence>
<dbReference type="EMBL" id="JPMI01000291">
    <property type="protein sequence ID" value="KFA88473.1"/>
    <property type="molecule type" value="Genomic_DNA"/>
</dbReference>
<dbReference type="GO" id="GO:0009279">
    <property type="term" value="C:cell outer membrane"/>
    <property type="evidence" value="ECO:0007669"/>
    <property type="project" value="UniProtKB-SubCell"/>
</dbReference>
<dbReference type="AlphaFoldDB" id="A0A084SJ38"/>
<name>A0A084SJ38_9BACT</name>
<evidence type="ECO:0000256" key="4">
    <source>
        <dbReference type="ARBA" id="ARBA00022452"/>
    </source>
</evidence>
<gene>
    <name evidence="9" type="ORF">Q664_41395</name>
</gene>
<evidence type="ECO:0000256" key="6">
    <source>
        <dbReference type="ARBA" id="ARBA00023136"/>
    </source>
</evidence>
<dbReference type="InterPro" id="IPR051906">
    <property type="entry name" value="TolC-like"/>
</dbReference>
<evidence type="ECO:0000256" key="5">
    <source>
        <dbReference type="ARBA" id="ARBA00022692"/>
    </source>
</evidence>
<dbReference type="Pfam" id="PF02321">
    <property type="entry name" value="OEP"/>
    <property type="match status" value="2"/>
</dbReference>
<protein>
    <submittedName>
        <fullName evidence="9">Transporter</fullName>
    </submittedName>
</protein>
<dbReference type="RefSeq" id="WP_043408723.1">
    <property type="nucleotide sequence ID" value="NZ_JPMI01000291.1"/>
</dbReference>
<dbReference type="PANTHER" id="PTHR30026:SF20">
    <property type="entry name" value="OUTER MEMBRANE PROTEIN TOLC"/>
    <property type="match status" value="1"/>
</dbReference>
<evidence type="ECO:0000256" key="8">
    <source>
        <dbReference type="SAM" id="Coils"/>
    </source>
</evidence>
<dbReference type="GO" id="GO:0015562">
    <property type="term" value="F:efflux transmembrane transporter activity"/>
    <property type="evidence" value="ECO:0007669"/>
    <property type="project" value="InterPro"/>
</dbReference>
<dbReference type="Proteomes" id="UP000028547">
    <property type="component" value="Unassembled WGS sequence"/>
</dbReference>
<evidence type="ECO:0000256" key="3">
    <source>
        <dbReference type="ARBA" id="ARBA00022448"/>
    </source>
</evidence>
<organism evidence="9 10">
    <name type="scientific">Archangium violaceum Cb vi76</name>
    <dbReference type="NCBI Taxonomy" id="1406225"/>
    <lineage>
        <taxon>Bacteria</taxon>
        <taxon>Pseudomonadati</taxon>
        <taxon>Myxococcota</taxon>
        <taxon>Myxococcia</taxon>
        <taxon>Myxococcales</taxon>
        <taxon>Cystobacterineae</taxon>
        <taxon>Archangiaceae</taxon>
        <taxon>Archangium</taxon>
    </lineage>
</organism>
<comment type="subcellular location">
    <subcellularLocation>
        <location evidence="1">Cell outer membrane</location>
    </subcellularLocation>
</comment>
<comment type="similarity">
    <text evidence="2">Belongs to the outer membrane factor (OMF) (TC 1.B.17) family.</text>
</comment>
<dbReference type="InterPro" id="IPR003423">
    <property type="entry name" value="OMP_efflux"/>
</dbReference>
<reference evidence="9 10" key="1">
    <citation type="submission" date="2014-07" db="EMBL/GenBank/DDBJ databases">
        <title>Draft Genome Sequence of Gephyronic Acid Producer, Cystobacter violaceus Strain Cb vi76.</title>
        <authorList>
            <person name="Stevens D.C."/>
            <person name="Young J."/>
            <person name="Carmichael R."/>
            <person name="Tan J."/>
            <person name="Taylor R.E."/>
        </authorList>
    </citation>
    <scope>NUCLEOTIDE SEQUENCE [LARGE SCALE GENOMIC DNA]</scope>
    <source>
        <strain evidence="9 10">Cb vi76</strain>
    </source>
</reference>
<evidence type="ECO:0000256" key="2">
    <source>
        <dbReference type="ARBA" id="ARBA00007613"/>
    </source>
</evidence>
<keyword evidence="8" id="KW-0175">Coiled coil</keyword>
<evidence type="ECO:0000256" key="7">
    <source>
        <dbReference type="ARBA" id="ARBA00023237"/>
    </source>
</evidence>
<dbReference type="GO" id="GO:1990281">
    <property type="term" value="C:efflux pump complex"/>
    <property type="evidence" value="ECO:0007669"/>
    <property type="project" value="TreeGrafter"/>
</dbReference>
<keyword evidence="4" id="KW-1134">Transmembrane beta strand</keyword>
<accession>A0A084SJ38</accession>
<sequence length="420" mass="45554">MIALLAMTLTVSAATPVLTLEEALQSARQNNLDLKVARARLEQSRLLSNRAWAAYLPSISVGATYTRNSNEAVVALPGGPQIVIQPFDQLSAQAEIRQAIIAPSLWPAIRNAGIAEDVAELNTDNARREILFAVAQAYFGAASFQESIRATQFLLDVNKARESDTQKRFDAGTVTKVALLRSQLDRTRAEQDLVRARNAFASSRLALATLIQRDADFTLELPPVPQVPTEGEDLVKQALDQRPDVAAARRNLDLAMGRKSGVWFSYAPSVGFSGLYRVSNAAGFAGQNDIWALSLSAQWTLWDGGIREINLREESARVAEASAQQKQAEARAVEEVSRAQLEYENAKANLTKAEEALGLARETQRLTEISFKAGVATYLEVADANSALTGAEVGAISERLQTSLAALRLLRAAGFFAAKE</sequence>